<feature type="transmembrane region" description="Helical" evidence="2">
    <location>
        <begin position="56"/>
        <end position="75"/>
    </location>
</feature>
<keyword evidence="4" id="KW-1185">Reference proteome</keyword>
<evidence type="ECO:0000256" key="1">
    <source>
        <dbReference type="SAM" id="MobiDB-lite"/>
    </source>
</evidence>
<dbReference type="EMBL" id="MU853410">
    <property type="protein sequence ID" value="KAK4133963.1"/>
    <property type="molecule type" value="Genomic_DNA"/>
</dbReference>
<keyword evidence="2" id="KW-0812">Transmembrane</keyword>
<reference evidence="3" key="2">
    <citation type="submission" date="2023-05" db="EMBL/GenBank/DDBJ databases">
        <authorList>
            <consortium name="Lawrence Berkeley National Laboratory"/>
            <person name="Steindorff A."/>
            <person name="Hensen N."/>
            <person name="Bonometti L."/>
            <person name="Westerberg I."/>
            <person name="Brannstrom I.O."/>
            <person name="Guillou S."/>
            <person name="Cros-Aarteil S."/>
            <person name="Calhoun S."/>
            <person name="Haridas S."/>
            <person name="Kuo A."/>
            <person name="Mondo S."/>
            <person name="Pangilinan J."/>
            <person name="Riley R."/>
            <person name="Labutti K."/>
            <person name="Andreopoulos B."/>
            <person name="Lipzen A."/>
            <person name="Chen C."/>
            <person name="Yanf M."/>
            <person name="Daum C."/>
            <person name="Ng V."/>
            <person name="Clum A."/>
            <person name="Ohm R."/>
            <person name="Martin F."/>
            <person name="Silar P."/>
            <person name="Natvig D."/>
            <person name="Lalanne C."/>
            <person name="Gautier V."/>
            <person name="Ament-Velasquez S.L."/>
            <person name="Kruys A."/>
            <person name="Hutchinson M.I."/>
            <person name="Powell A.J."/>
            <person name="Barry K."/>
            <person name="Miller A.N."/>
            <person name="Grigoriev I.V."/>
            <person name="Debuchy R."/>
            <person name="Gladieux P."/>
            <person name="Thoren M.H."/>
            <person name="Johannesson H."/>
        </authorList>
    </citation>
    <scope>NUCLEOTIDE SEQUENCE</scope>
    <source>
        <strain evidence="3">CBS 123565</strain>
    </source>
</reference>
<accession>A0AAN6UJE6</accession>
<comment type="caution">
    <text evidence="3">The sequence shown here is derived from an EMBL/GenBank/DDBJ whole genome shotgun (WGS) entry which is preliminary data.</text>
</comment>
<evidence type="ECO:0000313" key="3">
    <source>
        <dbReference type="EMBL" id="KAK4133963.1"/>
    </source>
</evidence>
<organism evidence="3 4">
    <name type="scientific">Trichocladium antarcticum</name>
    <dbReference type="NCBI Taxonomy" id="1450529"/>
    <lineage>
        <taxon>Eukaryota</taxon>
        <taxon>Fungi</taxon>
        <taxon>Dikarya</taxon>
        <taxon>Ascomycota</taxon>
        <taxon>Pezizomycotina</taxon>
        <taxon>Sordariomycetes</taxon>
        <taxon>Sordariomycetidae</taxon>
        <taxon>Sordariales</taxon>
        <taxon>Chaetomiaceae</taxon>
        <taxon>Trichocladium</taxon>
    </lineage>
</organism>
<name>A0AAN6UJE6_9PEZI</name>
<feature type="transmembrane region" description="Helical" evidence="2">
    <location>
        <begin position="161"/>
        <end position="181"/>
    </location>
</feature>
<dbReference type="Proteomes" id="UP001304895">
    <property type="component" value="Unassembled WGS sequence"/>
</dbReference>
<evidence type="ECO:0000313" key="4">
    <source>
        <dbReference type="Proteomes" id="UP001304895"/>
    </source>
</evidence>
<keyword evidence="2" id="KW-0472">Membrane</keyword>
<feature type="compositionally biased region" description="Low complexity" evidence="1">
    <location>
        <begin position="231"/>
        <end position="241"/>
    </location>
</feature>
<reference evidence="3" key="1">
    <citation type="journal article" date="2023" name="Mol. Phylogenet. Evol.">
        <title>Genome-scale phylogeny and comparative genomics of the fungal order Sordariales.</title>
        <authorList>
            <person name="Hensen N."/>
            <person name="Bonometti L."/>
            <person name="Westerberg I."/>
            <person name="Brannstrom I.O."/>
            <person name="Guillou S."/>
            <person name="Cros-Aarteil S."/>
            <person name="Calhoun S."/>
            <person name="Haridas S."/>
            <person name="Kuo A."/>
            <person name="Mondo S."/>
            <person name="Pangilinan J."/>
            <person name="Riley R."/>
            <person name="LaButti K."/>
            <person name="Andreopoulos B."/>
            <person name="Lipzen A."/>
            <person name="Chen C."/>
            <person name="Yan M."/>
            <person name="Daum C."/>
            <person name="Ng V."/>
            <person name="Clum A."/>
            <person name="Steindorff A."/>
            <person name="Ohm R.A."/>
            <person name="Martin F."/>
            <person name="Silar P."/>
            <person name="Natvig D.O."/>
            <person name="Lalanne C."/>
            <person name="Gautier V."/>
            <person name="Ament-Velasquez S.L."/>
            <person name="Kruys A."/>
            <person name="Hutchinson M.I."/>
            <person name="Powell A.J."/>
            <person name="Barry K."/>
            <person name="Miller A.N."/>
            <person name="Grigoriev I.V."/>
            <person name="Debuchy R."/>
            <person name="Gladieux P."/>
            <person name="Hiltunen Thoren M."/>
            <person name="Johannesson H."/>
        </authorList>
    </citation>
    <scope>NUCLEOTIDE SEQUENCE</scope>
    <source>
        <strain evidence="3">CBS 123565</strain>
    </source>
</reference>
<proteinExistence type="predicted"/>
<dbReference type="AlphaFoldDB" id="A0AAN6UJE6"/>
<protein>
    <recommendedName>
        <fullName evidence="5">MARVEL domain-containing protein</fullName>
    </recommendedName>
</protein>
<feature type="region of interest" description="Disordered" evidence="1">
    <location>
        <begin position="231"/>
        <end position="254"/>
    </location>
</feature>
<evidence type="ECO:0000256" key="2">
    <source>
        <dbReference type="SAM" id="Phobius"/>
    </source>
</evidence>
<sequence>MEAESAPGAQGGQPPHYISPSGTWRTKLCLRIASMVFLVLVAGLGGSIVSSSRVDVWYIRILVLLVPALVVTFGWDLAESLAIWFRAGRRGMHPGAVVAIDLLAWLGWVIVTFATVPISMNPEYYISDYNRDDTYNHRSRSSDVTAEDQKLADAVRAKGGALVSFSALLVITHFMLFVVACQETHKRNRPARVVYVMQPYYGAPPVMVPSAYQQPQSMPMQPPYQYYMQPASQAPAQPPAAHGAETKGGATRYA</sequence>
<evidence type="ECO:0008006" key="5">
    <source>
        <dbReference type="Google" id="ProtNLM"/>
    </source>
</evidence>
<gene>
    <name evidence="3" type="ORF">BT67DRAFT_434565</name>
</gene>
<keyword evidence="2" id="KW-1133">Transmembrane helix</keyword>
<feature type="transmembrane region" description="Helical" evidence="2">
    <location>
        <begin position="28"/>
        <end position="50"/>
    </location>
</feature>
<feature type="transmembrane region" description="Helical" evidence="2">
    <location>
        <begin position="96"/>
        <end position="120"/>
    </location>
</feature>